<dbReference type="AlphaFoldDB" id="A0A059A1H5"/>
<organism evidence="1">
    <name type="scientific">Eucalyptus grandis</name>
    <name type="common">Flooded gum</name>
    <dbReference type="NCBI Taxonomy" id="71139"/>
    <lineage>
        <taxon>Eukaryota</taxon>
        <taxon>Viridiplantae</taxon>
        <taxon>Streptophyta</taxon>
        <taxon>Embryophyta</taxon>
        <taxon>Tracheophyta</taxon>
        <taxon>Spermatophyta</taxon>
        <taxon>Magnoliopsida</taxon>
        <taxon>eudicotyledons</taxon>
        <taxon>Gunneridae</taxon>
        <taxon>Pentapetalae</taxon>
        <taxon>rosids</taxon>
        <taxon>malvids</taxon>
        <taxon>Myrtales</taxon>
        <taxon>Myrtaceae</taxon>
        <taxon>Myrtoideae</taxon>
        <taxon>Eucalypteae</taxon>
        <taxon>Eucalyptus</taxon>
    </lineage>
</organism>
<gene>
    <name evidence="1" type="ORF">EUGRSUZ_K01398</name>
</gene>
<sequence>MADNANLIVLIYKWEHQWREFKKKITLSYLRCASKLSFSCSLTIKNLFVLSIRSPRYTHIKCGSISHPLIS</sequence>
<name>A0A059A1H5_EUCGR</name>
<dbReference type="InParanoid" id="A0A059A1H5"/>
<evidence type="ECO:0000313" key="1">
    <source>
        <dbReference type="EMBL" id="KCW47658.1"/>
    </source>
</evidence>
<protein>
    <submittedName>
        <fullName evidence="1">Uncharacterized protein</fullName>
    </submittedName>
</protein>
<reference evidence="1" key="1">
    <citation type="submission" date="2013-07" db="EMBL/GenBank/DDBJ databases">
        <title>The genome of Eucalyptus grandis.</title>
        <authorList>
            <person name="Schmutz J."/>
            <person name="Hayes R."/>
            <person name="Myburg A."/>
            <person name="Tuskan G."/>
            <person name="Grattapaglia D."/>
            <person name="Rokhsar D.S."/>
        </authorList>
    </citation>
    <scope>NUCLEOTIDE SEQUENCE</scope>
    <source>
        <tissue evidence="1">Leaf extractions</tissue>
    </source>
</reference>
<accession>A0A059A1H5</accession>
<dbReference type="EMBL" id="KK198763">
    <property type="protein sequence ID" value="KCW47658.1"/>
    <property type="molecule type" value="Genomic_DNA"/>
</dbReference>
<dbReference type="Gramene" id="KCW47658">
    <property type="protein sequence ID" value="KCW47658"/>
    <property type="gene ID" value="EUGRSUZ_K01398"/>
</dbReference>
<proteinExistence type="predicted"/>